<reference evidence="3" key="1">
    <citation type="journal article" date="2019" name="Int. J. Syst. Evol. Microbiol.">
        <title>The Global Catalogue of Microorganisms (GCM) 10K type strain sequencing project: providing services to taxonomists for standard genome sequencing and annotation.</title>
        <authorList>
            <consortium name="The Broad Institute Genomics Platform"/>
            <consortium name="The Broad Institute Genome Sequencing Center for Infectious Disease"/>
            <person name="Wu L."/>
            <person name="Ma J."/>
        </authorList>
    </citation>
    <scope>NUCLEOTIDE SEQUENCE [LARGE SCALE GENOMIC DNA]</scope>
    <source>
        <strain evidence="3">ZS-22-S1</strain>
    </source>
</reference>
<dbReference type="EMBL" id="JBHSIS010000002">
    <property type="protein sequence ID" value="MFC4852869.1"/>
    <property type="molecule type" value="Genomic_DNA"/>
</dbReference>
<dbReference type="Proteomes" id="UP001595859">
    <property type="component" value="Unassembled WGS sequence"/>
</dbReference>
<comment type="caution">
    <text evidence="2">The sequence shown here is derived from an EMBL/GenBank/DDBJ whole genome shotgun (WGS) entry which is preliminary data.</text>
</comment>
<sequence>MVETRTRVAVLGASGFIGTAVSRALARRPIRLRLVSRRPPPVPYDPVADVEIRSADLTRPGALAAAVSDADVVIHLAAHSWRAADEATVGERVNVGLVRDLVSVCRAGRGNPFVVFAGTGLNGDDHIDRVPSGPRSAYCTQKLTAERTLELATRDGVLRAVTLRLPPVFGYEPGTRPNIVETMARKALDGDDLTLWNDGTVRRDLVHVDDVTAAFMDTLDHLDALTGTYWPVGTGRGAPLGKVFAEIAQVVADLTDQPAVAVTCVPPPANSLSTDRLDVDIDPARFHAVTGWRPRLSLRDGVISTVAALTGELVETAGAR</sequence>
<evidence type="ECO:0000259" key="1">
    <source>
        <dbReference type="Pfam" id="PF01370"/>
    </source>
</evidence>
<gene>
    <name evidence="2" type="ORF">ACFPCV_05075</name>
</gene>
<dbReference type="InterPro" id="IPR050177">
    <property type="entry name" value="Lipid_A_modif_metabolic_enz"/>
</dbReference>
<dbReference type="InterPro" id="IPR001509">
    <property type="entry name" value="Epimerase_deHydtase"/>
</dbReference>
<dbReference type="Pfam" id="PF01370">
    <property type="entry name" value="Epimerase"/>
    <property type="match status" value="1"/>
</dbReference>
<dbReference type="RefSeq" id="WP_378054822.1">
    <property type="nucleotide sequence ID" value="NZ_JBHSIS010000002.1"/>
</dbReference>
<accession>A0ABV9RVC7</accession>
<feature type="domain" description="NAD-dependent epimerase/dehydratase" evidence="1">
    <location>
        <begin position="8"/>
        <end position="224"/>
    </location>
</feature>
<protein>
    <submittedName>
        <fullName evidence="2">NAD-dependent epimerase/dehydratase family protein</fullName>
    </submittedName>
</protein>
<keyword evidence="3" id="KW-1185">Reference proteome</keyword>
<proteinExistence type="predicted"/>
<name>A0ABV9RVC7_9PSEU</name>
<dbReference type="Gene3D" id="3.40.50.720">
    <property type="entry name" value="NAD(P)-binding Rossmann-like Domain"/>
    <property type="match status" value="1"/>
</dbReference>
<organism evidence="2 3">
    <name type="scientific">Actinophytocola glycyrrhizae</name>
    <dbReference type="NCBI Taxonomy" id="2044873"/>
    <lineage>
        <taxon>Bacteria</taxon>
        <taxon>Bacillati</taxon>
        <taxon>Actinomycetota</taxon>
        <taxon>Actinomycetes</taxon>
        <taxon>Pseudonocardiales</taxon>
        <taxon>Pseudonocardiaceae</taxon>
    </lineage>
</organism>
<evidence type="ECO:0000313" key="2">
    <source>
        <dbReference type="EMBL" id="MFC4852869.1"/>
    </source>
</evidence>
<dbReference type="InterPro" id="IPR036291">
    <property type="entry name" value="NAD(P)-bd_dom_sf"/>
</dbReference>
<evidence type="ECO:0000313" key="3">
    <source>
        <dbReference type="Proteomes" id="UP001595859"/>
    </source>
</evidence>
<dbReference type="PANTHER" id="PTHR43245">
    <property type="entry name" value="BIFUNCTIONAL POLYMYXIN RESISTANCE PROTEIN ARNA"/>
    <property type="match status" value="1"/>
</dbReference>
<dbReference type="SUPFAM" id="SSF51735">
    <property type="entry name" value="NAD(P)-binding Rossmann-fold domains"/>
    <property type="match status" value="1"/>
</dbReference>